<feature type="transmembrane region" description="Helical" evidence="1">
    <location>
        <begin position="40"/>
        <end position="60"/>
    </location>
</feature>
<dbReference type="Proteomes" id="UP000616724">
    <property type="component" value="Unassembled WGS sequence"/>
</dbReference>
<keyword evidence="1" id="KW-0472">Membrane</keyword>
<evidence type="ECO:0000259" key="2">
    <source>
        <dbReference type="Pfam" id="PF13796"/>
    </source>
</evidence>
<reference evidence="3 4" key="1">
    <citation type="submission" date="2021-01" db="EMBL/GenBank/DDBJ databases">
        <title>Whole genome shotgun sequence of Planobispora longispora NBRC 13918.</title>
        <authorList>
            <person name="Komaki H."/>
            <person name="Tamura T."/>
        </authorList>
    </citation>
    <scope>NUCLEOTIDE SEQUENCE [LARGE SCALE GENOMIC DNA]</scope>
    <source>
        <strain evidence="3 4">NBRC 13918</strain>
    </source>
</reference>
<feature type="transmembrane region" description="Helical" evidence="1">
    <location>
        <begin position="162"/>
        <end position="184"/>
    </location>
</feature>
<feature type="transmembrane region" description="Helical" evidence="1">
    <location>
        <begin position="106"/>
        <end position="128"/>
    </location>
</feature>
<keyword evidence="1" id="KW-1133">Transmembrane helix</keyword>
<evidence type="ECO:0000256" key="1">
    <source>
        <dbReference type="SAM" id="Phobius"/>
    </source>
</evidence>
<dbReference type="EMBL" id="BOOH01000045">
    <property type="protein sequence ID" value="GIH79082.1"/>
    <property type="molecule type" value="Genomic_DNA"/>
</dbReference>
<dbReference type="InterPro" id="IPR025828">
    <property type="entry name" value="Put_sensor_dom"/>
</dbReference>
<dbReference type="Pfam" id="PF13796">
    <property type="entry name" value="Sensor"/>
    <property type="match status" value="1"/>
</dbReference>
<proteinExistence type="predicted"/>
<evidence type="ECO:0000313" key="3">
    <source>
        <dbReference type="EMBL" id="GIH79082.1"/>
    </source>
</evidence>
<keyword evidence="1" id="KW-0812">Transmembrane</keyword>
<comment type="caution">
    <text evidence="3">The sequence shown here is derived from an EMBL/GenBank/DDBJ whole genome shotgun (WGS) entry which is preliminary data.</text>
</comment>
<protein>
    <recommendedName>
        <fullName evidence="2">Putative sensor domain-containing protein</fullName>
    </recommendedName>
</protein>
<keyword evidence="4" id="KW-1185">Reference proteome</keyword>
<evidence type="ECO:0000313" key="4">
    <source>
        <dbReference type="Proteomes" id="UP000616724"/>
    </source>
</evidence>
<feature type="domain" description="Putative sensor" evidence="2">
    <location>
        <begin position="14"/>
        <end position="199"/>
    </location>
</feature>
<accession>A0A8J3W7R8</accession>
<feature type="transmembrane region" description="Helical" evidence="1">
    <location>
        <begin position="12"/>
        <end position="34"/>
    </location>
</feature>
<organism evidence="3 4">
    <name type="scientific">Planobispora longispora</name>
    <dbReference type="NCBI Taxonomy" id="28887"/>
    <lineage>
        <taxon>Bacteria</taxon>
        <taxon>Bacillati</taxon>
        <taxon>Actinomycetota</taxon>
        <taxon>Actinomycetes</taxon>
        <taxon>Streptosporangiales</taxon>
        <taxon>Streptosporangiaceae</taxon>
        <taxon>Planobispora</taxon>
    </lineage>
</organism>
<sequence length="235" mass="25245">MRSPLRRIGIDTRYLLISFPLALIAFCLTVVGFSAGVGTVVVWIGVPILAATMMLARGFADLERRMLPEVLGRPVARPRYRPAPRAAGFFRRLVNPMANGQSWLDLLYAVVNFPIAVVTFCLTVTWWAGAVLGLTYPIYGWILEGIPDNNGPAELLGFGDGVLVGVIFNTAIGVLFAITLPLVVRGAALVQSGLSRAMLTAVAELHERGDDPGLAGECPLAFADWAGEHRAAFTP</sequence>
<dbReference type="RefSeq" id="WP_203893552.1">
    <property type="nucleotide sequence ID" value="NZ_BOOH01000045.1"/>
</dbReference>
<dbReference type="AlphaFoldDB" id="A0A8J3W7R8"/>
<name>A0A8J3W7R8_9ACTN</name>
<gene>
    <name evidence="3" type="ORF">Plo01_55110</name>
</gene>